<protein>
    <submittedName>
        <fullName evidence="1">Uncharacterized protein</fullName>
    </submittedName>
</protein>
<accession>A0ABP4R7W7</accession>
<dbReference type="EMBL" id="BAAANE010000005">
    <property type="protein sequence ID" value="GAA1640356.1"/>
    <property type="molecule type" value="Genomic_DNA"/>
</dbReference>
<sequence>MVSHGAFAYTWDLVGDPAAAERFAALAIDTVTPQAAYHSVRATTAWHPAHGWAVGG</sequence>
<evidence type="ECO:0000313" key="2">
    <source>
        <dbReference type="Proteomes" id="UP001501319"/>
    </source>
</evidence>
<comment type="caution">
    <text evidence="1">The sequence shown here is derived from an EMBL/GenBank/DDBJ whole genome shotgun (WGS) entry which is preliminary data.</text>
</comment>
<name>A0ABP4R7W7_9ACTN</name>
<gene>
    <name evidence="1" type="ORF">GCM10009744_32690</name>
</gene>
<reference evidence="2" key="1">
    <citation type="journal article" date="2019" name="Int. J. Syst. Evol. Microbiol.">
        <title>The Global Catalogue of Microorganisms (GCM) 10K type strain sequencing project: providing services to taxonomists for standard genome sequencing and annotation.</title>
        <authorList>
            <consortium name="The Broad Institute Genomics Platform"/>
            <consortium name="The Broad Institute Genome Sequencing Center for Infectious Disease"/>
            <person name="Wu L."/>
            <person name="Ma J."/>
        </authorList>
    </citation>
    <scope>NUCLEOTIDE SEQUENCE [LARGE SCALE GENOMIC DNA]</scope>
    <source>
        <strain evidence="2">JCM 14306</strain>
    </source>
</reference>
<dbReference type="RefSeq" id="WP_344112325.1">
    <property type="nucleotide sequence ID" value="NZ_BAAANE010000005.1"/>
</dbReference>
<keyword evidence="2" id="KW-1185">Reference proteome</keyword>
<evidence type="ECO:0000313" key="1">
    <source>
        <dbReference type="EMBL" id="GAA1640356.1"/>
    </source>
</evidence>
<dbReference type="Proteomes" id="UP001501319">
    <property type="component" value="Unassembled WGS sequence"/>
</dbReference>
<organism evidence="1 2">
    <name type="scientific">Kribbella alba</name>
    <dbReference type="NCBI Taxonomy" id="190197"/>
    <lineage>
        <taxon>Bacteria</taxon>
        <taxon>Bacillati</taxon>
        <taxon>Actinomycetota</taxon>
        <taxon>Actinomycetes</taxon>
        <taxon>Propionibacteriales</taxon>
        <taxon>Kribbellaceae</taxon>
        <taxon>Kribbella</taxon>
    </lineage>
</organism>
<proteinExistence type="predicted"/>